<keyword evidence="6" id="KW-0539">Nucleus</keyword>
<dbReference type="VEuPathDB" id="FungiDB:ASPFODRAFT_133095"/>
<feature type="region of interest" description="Disordered" evidence="7">
    <location>
        <begin position="304"/>
        <end position="329"/>
    </location>
</feature>
<keyword evidence="4" id="KW-0238">DNA-binding</keyword>
<dbReference type="InterPro" id="IPR007219">
    <property type="entry name" value="XnlR_reg_dom"/>
</dbReference>
<evidence type="ECO:0000256" key="4">
    <source>
        <dbReference type="ARBA" id="ARBA00023125"/>
    </source>
</evidence>
<comment type="subcellular location">
    <subcellularLocation>
        <location evidence="1">Nucleus</location>
    </subcellularLocation>
</comment>
<dbReference type="InterPro" id="IPR050815">
    <property type="entry name" value="TF_fung"/>
</dbReference>
<dbReference type="Gene3D" id="4.10.240.10">
    <property type="entry name" value="Zn(2)-C6 fungal-type DNA-binding domain"/>
    <property type="match status" value="1"/>
</dbReference>
<keyword evidence="2" id="KW-0479">Metal-binding</keyword>
<reference evidence="11" key="2">
    <citation type="submission" date="2016-02" db="EMBL/GenBank/DDBJ databases">
        <title>Genome sequencing of Aspergillus luchuensis NBRC 4314.</title>
        <authorList>
            <person name="Yamada O."/>
        </authorList>
    </citation>
    <scope>NUCLEOTIDE SEQUENCE [LARGE SCALE GENOMIC DNA]</scope>
    <source>
        <strain evidence="11">RIB 2604</strain>
    </source>
</reference>
<dbReference type="GO" id="GO:0005634">
    <property type="term" value="C:nucleus"/>
    <property type="evidence" value="ECO:0007669"/>
    <property type="project" value="UniProtKB-SubCell"/>
</dbReference>
<feature type="domain" description="Zn(2)-C6 fungal-type" evidence="8">
    <location>
        <begin position="23"/>
        <end position="54"/>
    </location>
</feature>
<feature type="region of interest" description="Disordered" evidence="7">
    <location>
        <begin position="521"/>
        <end position="553"/>
    </location>
</feature>
<gene>
    <name evidence="10" type="ORF">RIB2604_02006600</name>
</gene>
<dbReference type="GO" id="GO:0003677">
    <property type="term" value="F:DNA binding"/>
    <property type="evidence" value="ECO:0007669"/>
    <property type="project" value="UniProtKB-KW"/>
</dbReference>
<dbReference type="GO" id="GO:0009893">
    <property type="term" value="P:positive regulation of metabolic process"/>
    <property type="evidence" value="ECO:0007669"/>
    <property type="project" value="UniProtKB-ARBA"/>
</dbReference>
<dbReference type="PANTHER" id="PTHR47338:SF9">
    <property type="entry name" value="ZN(II)2CYS6 TRANSCRIPTION FACTOR (EUROFUNG)"/>
    <property type="match status" value="1"/>
</dbReference>
<organism evidence="10 11">
    <name type="scientific">Aspergillus kawachii</name>
    <name type="common">White koji mold</name>
    <name type="synonym">Aspergillus awamori var. kawachi</name>
    <dbReference type="NCBI Taxonomy" id="1069201"/>
    <lineage>
        <taxon>Eukaryota</taxon>
        <taxon>Fungi</taxon>
        <taxon>Dikarya</taxon>
        <taxon>Ascomycota</taxon>
        <taxon>Pezizomycotina</taxon>
        <taxon>Eurotiomycetes</taxon>
        <taxon>Eurotiomycetidae</taxon>
        <taxon>Eurotiales</taxon>
        <taxon>Aspergillaceae</taxon>
        <taxon>Aspergillus</taxon>
        <taxon>Aspergillus subgen. Circumdati</taxon>
    </lineage>
</organism>
<evidence type="ECO:0000256" key="3">
    <source>
        <dbReference type="ARBA" id="ARBA00023015"/>
    </source>
</evidence>
<evidence type="ECO:0000256" key="5">
    <source>
        <dbReference type="ARBA" id="ARBA00023163"/>
    </source>
</evidence>
<evidence type="ECO:0000256" key="2">
    <source>
        <dbReference type="ARBA" id="ARBA00022723"/>
    </source>
</evidence>
<evidence type="ECO:0000256" key="7">
    <source>
        <dbReference type="SAM" id="MobiDB-lite"/>
    </source>
</evidence>
<keyword evidence="5" id="KW-0804">Transcription</keyword>
<dbReference type="PANTHER" id="PTHR47338">
    <property type="entry name" value="ZN(II)2CYS6 TRANSCRIPTION FACTOR (EUROFUNG)-RELATED"/>
    <property type="match status" value="1"/>
</dbReference>
<evidence type="ECO:0000256" key="6">
    <source>
        <dbReference type="ARBA" id="ARBA00023242"/>
    </source>
</evidence>
<dbReference type="InterPro" id="IPR036864">
    <property type="entry name" value="Zn2-C6_fun-type_DNA-bd_sf"/>
</dbReference>
<dbReference type="GO" id="GO:0000981">
    <property type="term" value="F:DNA-binding transcription factor activity, RNA polymerase II-specific"/>
    <property type="evidence" value="ECO:0007669"/>
    <property type="project" value="InterPro"/>
</dbReference>
<dbReference type="AlphaFoldDB" id="A0A146FLS6"/>
<name>A0A146FLS6_ASPKA</name>
<dbReference type="CDD" id="cd12148">
    <property type="entry name" value="fungal_TF_MHR"/>
    <property type="match status" value="1"/>
</dbReference>
<dbReference type="GO" id="GO:0008270">
    <property type="term" value="F:zinc ion binding"/>
    <property type="evidence" value="ECO:0007669"/>
    <property type="project" value="InterPro"/>
</dbReference>
<dbReference type="SUPFAM" id="SSF57701">
    <property type="entry name" value="Zn2/Cys6 DNA-binding domain"/>
    <property type="match status" value="1"/>
</dbReference>
<comment type="caution">
    <text evidence="10">The sequence shown here is derived from an EMBL/GenBank/DDBJ whole genome shotgun (WGS) entry which is preliminary data.</text>
</comment>
<evidence type="ECO:0000313" key="11">
    <source>
        <dbReference type="Proteomes" id="UP000075230"/>
    </source>
</evidence>
<reference evidence="10 11" key="1">
    <citation type="journal article" date="2016" name="DNA Res.">
        <title>Genome sequence of Aspergillus luchuensis NBRC 4314.</title>
        <authorList>
            <person name="Yamada O."/>
            <person name="Machida M."/>
            <person name="Hosoyama A."/>
            <person name="Goto M."/>
            <person name="Takahashi T."/>
            <person name="Futagami T."/>
            <person name="Yamagata Y."/>
            <person name="Takeuchi M."/>
            <person name="Kobayashi T."/>
            <person name="Koike H."/>
            <person name="Abe K."/>
            <person name="Asai K."/>
            <person name="Arita M."/>
            <person name="Fujita N."/>
            <person name="Fukuda K."/>
            <person name="Higa K."/>
            <person name="Horikawa H."/>
            <person name="Ishikawa T."/>
            <person name="Jinno K."/>
            <person name="Kato Y."/>
            <person name="Kirimura K."/>
            <person name="Mizutani O."/>
            <person name="Nakasone K."/>
            <person name="Sano M."/>
            <person name="Shiraishi Y."/>
            <person name="Tsukahara M."/>
            <person name="Gomi K."/>
        </authorList>
    </citation>
    <scope>NUCLEOTIDE SEQUENCE [LARGE SCALE GENOMIC DNA]</scope>
    <source>
        <strain evidence="10 11">RIB 2604</strain>
    </source>
</reference>
<evidence type="ECO:0000259" key="8">
    <source>
        <dbReference type="Pfam" id="PF00172"/>
    </source>
</evidence>
<feature type="domain" description="Xylanolytic transcriptional activator regulatory" evidence="9">
    <location>
        <begin position="143"/>
        <end position="293"/>
    </location>
</feature>
<protein>
    <submittedName>
        <fullName evidence="10">C6 transcription factor</fullName>
    </submittedName>
</protein>
<dbReference type="Pfam" id="PF00172">
    <property type="entry name" value="Zn_clus"/>
    <property type="match status" value="1"/>
</dbReference>
<dbReference type="Proteomes" id="UP000075230">
    <property type="component" value="Unassembled WGS sequence"/>
</dbReference>
<feature type="compositionally biased region" description="Low complexity" evidence="7">
    <location>
        <begin position="543"/>
        <end position="553"/>
    </location>
</feature>
<dbReference type="InterPro" id="IPR001138">
    <property type="entry name" value="Zn2Cys6_DnaBD"/>
</dbReference>
<evidence type="ECO:0000313" key="10">
    <source>
        <dbReference type="EMBL" id="GAT26081.1"/>
    </source>
</evidence>
<sequence length="607" mass="67927">MQVRRNISPILHYMTHSSLTLRRRKKAKCPGEQPVCSLCARLNQQCAYAGEHRRSSTAGLAIPREGASVPPGSENRISEILEERLGSLEARMGQVLDALGQNSPRQEPREAAPRTAVMSNAVASLLSPNIPFPTWEKVLAIAELYLIYCHSQPLPLFQKEGFLDSLRSRDPEIVYAMLALSIRFSQDESSQTGGFTSLVNGYTEVARGLVMRRVSEGPIELSTLQSLCLLSLVDFANGNTHRSSIHCSLAMNLAQCANLGLESGLVQAPAAREERRRCFWSICLLKRLHGVDFDNLDFPDGCFPQFPESPSRPPPTISSSNGANETRSSSMQDQGILAYVIMLSEIFAKTVKYVRRHGKPSNVPPWSSQSEYSRILTALMERETQMPYSHRFKPANLSERTLEDLQERRDYWGPCAAVVATIELQLSFTENTTIREEKRNRFYKCVSFVQNLGRKWPHMARLADRLQSLEDAVSASYELESGAQNKYLLIDLSRFWEILEYSSNSDAESARRMFGDSLYSEAPTPGAEVSQTSPLPEPFRLHTQQSLPQSPTSQFNIQTPIITADAQYPMGVGSPTYDEYSILATNFFSQAQDFLRSGDPRNGFGNL</sequence>
<keyword evidence="3" id="KW-0805">Transcription regulation</keyword>
<accession>A0A146FLS6</accession>
<dbReference type="GO" id="GO:0006351">
    <property type="term" value="P:DNA-templated transcription"/>
    <property type="evidence" value="ECO:0007669"/>
    <property type="project" value="InterPro"/>
</dbReference>
<proteinExistence type="predicted"/>
<dbReference type="CDD" id="cd00067">
    <property type="entry name" value="GAL4"/>
    <property type="match status" value="1"/>
</dbReference>
<evidence type="ECO:0000256" key="1">
    <source>
        <dbReference type="ARBA" id="ARBA00004123"/>
    </source>
</evidence>
<dbReference type="EMBL" id="BCWF01000020">
    <property type="protein sequence ID" value="GAT26081.1"/>
    <property type="molecule type" value="Genomic_DNA"/>
</dbReference>
<evidence type="ECO:0000259" key="9">
    <source>
        <dbReference type="Pfam" id="PF04082"/>
    </source>
</evidence>
<dbReference type="Pfam" id="PF04082">
    <property type="entry name" value="Fungal_trans"/>
    <property type="match status" value="1"/>
</dbReference>